<dbReference type="GO" id="GO:0050163">
    <property type="term" value="F:oxaloacetate tautomerase activity"/>
    <property type="evidence" value="ECO:0007669"/>
    <property type="project" value="UniProtKB-ARBA"/>
</dbReference>
<dbReference type="GO" id="GO:0046872">
    <property type="term" value="F:metal ion binding"/>
    <property type="evidence" value="ECO:0007669"/>
    <property type="project" value="UniProtKB-KW"/>
</dbReference>
<dbReference type="FunFam" id="3.90.850.10:FF:000002">
    <property type="entry name" value="2-hydroxyhepta-2,4-diene-1,7-dioate isomerase"/>
    <property type="match status" value="1"/>
</dbReference>
<comment type="similarity">
    <text evidence="1">Belongs to the FAH family.</text>
</comment>
<accession>A0A0C3HX14</accession>
<name>A0A0C3HX14_OIDMZ</name>
<protein>
    <recommendedName>
        <fullName evidence="3">Fumarylacetoacetase-like C-terminal domain-containing protein</fullName>
    </recommendedName>
</protein>
<dbReference type="PANTHER" id="PTHR11820:SF7">
    <property type="entry name" value="ACYLPYRUVASE FAHD1, MITOCHONDRIAL"/>
    <property type="match status" value="1"/>
</dbReference>
<evidence type="ECO:0000256" key="1">
    <source>
        <dbReference type="ARBA" id="ARBA00010211"/>
    </source>
</evidence>
<dbReference type="AlphaFoldDB" id="A0A0C3HX14"/>
<dbReference type="OrthoDB" id="411064at2759"/>
<dbReference type="InterPro" id="IPR011234">
    <property type="entry name" value="Fumarylacetoacetase-like_C"/>
</dbReference>
<dbReference type="STRING" id="913774.A0A0C3HX14"/>
<keyword evidence="2" id="KW-0479">Metal-binding</keyword>
<organism evidence="4 5">
    <name type="scientific">Oidiodendron maius (strain Zn)</name>
    <dbReference type="NCBI Taxonomy" id="913774"/>
    <lineage>
        <taxon>Eukaryota</taxon>
        <taxon>Fungi</taxon>
        <taxon>Dikarya</taxon>
        <taxon>Ascomycota</taxon>
        <taxon>Pezizomycotina</taxon>
        <taxon>Leotiomycetes</taxon>
        <taxon>Leotiomycetes incertae sedis</taxon>
        <taxon>Myxotrichaceae</taxon>
        <taxon>Oidiodendron</taxon>
    </lineage>
</organism>
<reference evidence="4 5" key="1">
    <citation type="submission" date="2014-04" db="EMBL/GenBank/DDBJ databases">
        <authorList>
            <consortium name="DOE Joint Genome Institute"/>
            <person name="Kuo A."/>
            <person name="Martino E."/>
            <person name="Perotto S."/>
            <person name="Kohler A."/>
            <person name="Nagy L.G."/>
            <person name="Floudas D."/>
            <person name="Copeland A."/>
            <person name="Barry K.W."/>
            <person name="Cichocki N."/>
            <person name="Veneault-Fourrey C."/>
            <person name="LaButti K."/>
            <person name="Lindquist E.A."/>
            <person name="Lipzen A."/>
            <person name="Lundell T."/>
            <person name="Morin E."/>
            <person name="Murat C."/>
            <person name="Sun H."/>
            <person name="Tunlid A."/>
            <person name="Henrissat B."/>
            <person name="Grigoriev I.V."/>
            <person name="Hibbett D.S."/>
            <person name="Martin F."/>
            <person name="Nordberg H.P."/>
            <person name="Cantor M.N."/>
            <person name="Hua S.X."/>
        </authorList>
    </citation>
    <scope>NUCLEOTIDE SEQUENCE [LARGE SCALE GENOMIC DNA]</scope>
    <source>
        <strain evidence="4 5">Zn</strain>
    </source>
</reference>
<evidence type="ECO:0000256" key="2">
    <source>
        <dbReference type="ARBA" id="ARBA00022723"/>
    </source>
</evidence>
<dbReference type="InterPro" id="IPR036663">
    <property type="entry name" value="Fumarylacetoacetase_C_sf"/>
</dbReference>
<evidence type="ECO:0000313" key="4">
    <source>
        <dbReference type="EMBL" id="KIN06762.1"/>
    </source>
</evidence>
<dbReference type="HOGENOM" id="CLU_028458_2_1_1"/>
<dbReference type="GO" id="GO:0018773">
    <property type="term" value="F:acetylpyruvate hydrolase activity"/>
    <property type="evidence" value="ECO:0007669"/>
    <property type="project" value="TreeGrafter"/>
</dbReference>
<dbReference type="PANTHER" id="PTHR11820">
    <property type="entry name" value="ACYLPYRUVASE"/>
    <property type="match status" value="1"/>
</dbReference>
<proteinExistence type="inferred from homology"/>
<dbReference type="EMBL" id="KN832870">
    <property type="protein sequence ID" value="KIN06762.1"/>
    <property type="molecule type" value="Genomic_DNA"/>
</dbReference>
<dbReference type="Gene3D" id="3.90.850.10">
    <property type="entry name" value="Fumarylacetoacetase-like, C-terminal domain"/>
    <property type="match status" value="1"/>
</dbReference>
<keyword evidence="5" id="KW-1185">Reference proteome</keyword>
<dbReference type="SUPFAM" id="SSF56529">
    <property type="entry name" value="FAH"/>
    <property type="match status" value="1"/>
</dbReference>
<gene>
    <name evidence="4" type="ORF">OIDMADRAFT_108566</name>
</gene>
<feature type="domain" description="Fumarylacetoacetase-like C-terminal" evidence="3">
    <location>
        <begin position="70"/>
        <end position="272"/>
    </location>
</feature>
<evidence type="ECO:0000313" key="5">
    <source>
        <dbReference type="Proteomes" id="UP000054321"/>
    </source>
</evidence>
<dbReference type="GO" id="GO:0006107">
    <property type="term" value="P:oxaloacetate metabolic process"/>
    <property type="evidence" value="ECO:0007669"/>
    <property type="project" value="UniProtKB-ARBA"/>
</dbReference>
<dbReference type="InParanoid" id="A0A0C3HX14"/>
<evidence type="ECO:0000259" key="3">
    <source>
        <dbReference type="Pfam" id="PF01557"/>
    </source>
</evidence>
<dbReference type="Pfam" id="PF01557">
    <property type="entry name" value="FAA_hydrolase"/>
    <property type="match status" value="1"/>
</dbReference>
<dbReference type="Proteomes" id="UP000054321">
    <property type="component" value="Unassembled WGS sequence"/>
</dbReference>
<sequence length="276" mass="30275">MSFKRLVRFVDENGQTLYGDFGDIVPSADVTGSMVKVLDGNLETGWRPAGRQATITKLLSPLPSPGIVLCIAMNYKDHHKVPKYPSLFCKPPDALTGPYDTISIHPETQSMLDYEGELTVVISKDAKNVQEDEALDYVLGYTSSNDISARDWQMPEEISGWQFAYAKSFDGFAPVGPCLTSTALIPDPQQLKYTTKVNGQVRQESSTKNMVFPVKQIIAHLSRGTTIRKGTFIMTGTAAGVGLFIKPEGSGFVKDGDVVEVEFEGIGSIRNKHTFE</sequence>
<reference evidence="5" key="2">
    <citation type="submission" date="2015-01" db="EMBL/GenBank/DDBJ databases">
        <title>Evolutionary Origins and Diversification of the Mycorrhizal Mutualists.</title>
        <authorList>
            <consortium name="DOE Joint Genome Institute"/>
            <consortium name="Mycorrhizal Genomics Consortium"/>
            <person name="Kohler A."/>
            <person name="Kuo A."/>
            <person name="Nagy L.G."/>
            <person name="Floudas D."/>
            <person name="Copeland A."/>
            <person name="Barry K.W."/>
            <person name="Cichocki N."/>
            <person name="Veneault-Fourrey C."/>
            <person name="LaButti K."/>
            <person name="Lindquist E.A."/>
            <person name="Lipzen A."/>
            <person name="Lundell T."/>
            <person name="Morin E."/>
            <person name="Murat C."/>
            <person name="Riley R."/>
            <person name="Ohm R."/>
            <person name="Sun H."/>
            <person name="Tunlid A."/>
            <person name="Henrissat B."/>
            <person name="Grigoriev I.V."/>
            <person name="Hibbett D.S."/>
            <person name="Martin F."/>
        </authorList>
    </citation>
    <scope>NUCLEOTIDE SEQUENCE [LARGE SCALE GENOMIC DNA]</scope>
    <source>
        <strain evidence="5">Zn</strain>
    </source>
</reference>